<feature type="compositionally biased region" description="Polar residues" evidence="1">
    <location>
        <begin position="164"/>
        <end position="173"/>
    </location>
</feature>
<keyword evidence="3" id="KW-1185">Reference proteome</keyword>
<dbReference type="EMBL" id="JAPWTK010000008">
    <property type="protein sequence ID" value="KAJ8960487.1"/>
    <property type="molecule type" value="Genomic_DNA"/>
</dbReference>
<gene>
    <name evidence="2" type="ORF">NQ318_013771</name>
</gene>
<evidence type="ECO:0000313" key="2">
    <source>
        <dbReference type="EMBL" id="KAJ8960487.1"/>
    </source>
</evidence>
<feature type="compositionally biased region" description="Polar residues" evidence="1">
    <location>
        <begin position="76"/>
        <end position="88"/>
    </location>
</feature>
<proteinExistence type="predicted"/>
<accession>A0AAV8ZA68</accession>
<organism evidence="2 3">
    <name type="scientific">Aromia moschata</name>
    <dbReference type="NCBI Taxonomy" id="1265417"/>
    <lineage>
        <taxon>Eukaryota</taxon>
        <taxon>Metazoa</taxon>
        <taxon>Ecdysozoa</taxon>
        <taxon>Arthropoda</taxon>
        <taxon>Hexapoda</taxon>
        <taxon>Insecta</taxon>
        <taxon>Pterygota</taxon>
        <taxon>Neoptera</taxon>
        <taxon>Endopterygota</taxon>
        <taxon>Coleoptera</taxon>
        <taxon>Polyphaga</taxon>
        <taxon>Cucujiformia</taxon>
        <taxon>Chrysomeloidea</taxon>
        <taxon>Cerambycidae</taxon>
        <taxon>Cerambycinae</taxon>
        <taxon>Callichromatini</taxon>
        <taxon>Aromia</taxon>
    </lineage>
</organism>
<feature type="region of interest" description="Disordered" evidence="1">
    <location>
        <begin position="199"/>
        <end position="225"/>
    </location>
</feature>
<dbReference type="Proteomes" id="UP001162162">
    <property type="component" value="Unassembled WGS sequence"/>
</dbReference>
<reference evidence="2" key="1">
    <citation type="journal article" date="2023" name="Insect Mol. Biol.">
        <title>Genome sequencing provides insights into the evolution of gene families encoding plant cell wall-degrading enzymes in longhorned beetles.</title>
        <authorList>
            <person name="Shin N.R."/>
            <person name="Okamura Y."/>
            <person name="Kirsch R."/>
            <person name="Pauchet Y."/>
        </authorList>
    </citation>
    <scope>NUCLEOTIDE SEQUENCE</scope>
    <source>
        <strain evidence="2">AMC_N1</strain>
    </source>
</reference>
<evidence type="ECO:0000256" key="1">
    <source>
        <dbReference type="SAM" id="MobiDB-lite"/>
    </source>
</evidence>
<feature type="compositionally biased region" description="Basic and acidic residues" evidence="1">
    <location>
        <begin position="89"/>
        <end position="114"/>
    </location>
</feature>
<name>A0AAV8ZA68_9CUCU</name>
<feature type="compositionally biased region" description="Low complexity" evidence="1">
    <location>
        <begin position="25"/>
        <end position="37"/>
    </location>
</feature>
<feature type="compositionally biased region" description="Basic and acidic residues" evidence="1">
    <location>
        <begin position="64"/>
        <end position="73"/>
    </location>
</feature>
<dbReference type="AlphaFoldDB" id="A0AAV8ZA68"/>
<protein>
    <submittedName>
        <fullName evidence="2">Uncharacterized protein</fullName>
    </submittedName>
</protein>
<evidence type="ECO:0000313" key="3">
    <source>
        <dbReference type="Proteomes" id="UP001162162"/>
    </source>
</evidence>
<sequence length="287" mass="31676">MSGFKRSPSKVWWGSDDTPEYRENSSSPGSQDSGFSDTETSPHLRANNANASATPKKTPPAQRIPKDIFKELSSEGVKQNLSTSYSEKTTPEKTKIGGERLAKSEAKASPKREAVSVPCTEPPRRHRFAKNSPKVSRSLFGAKKEFRSVEANQYSDGERRETSRTSFLNTSEEATVDDSYSWRSEESYEAAIVRSLPAFSAEKPADDGPLNRSAPGALGNRKEDEGVISANTSLSSDCESELECLFNGPLDSPRHTSTPKAGPGGVRMCHRRERVPLNLYLKYHNER</sequence>
<feature type="region of interest" description="Disordered" evidence="1">
    <location>
        <begin position="150"/>
        <end position="180"/>
    </location>
</feature>
<comment type="caution">
    <text evidence="2">The sequence shown here is derived from an EMBL/GenBank/DDBJ whole genome shotgun (WGS) entry which is preliminary data.</text>
</comment>
<feature type="region of interest" description="Disordered" evidence="1">
    <location>
        <begin position="247"/>
        <end position="267"/>
    </location>
</feature>
<feature type="region of interest" description="Disordered" evidence="1">
    <location>
        <begin position="1"/>
        <end position="136"/>
    </location>
</feature>